<dbReference type="InterPro" id="IPR005119">
    <property type="entry name" value="LysR_subst-bd"/>
</dbReference>
<evidence type="ECO:0000256" key="1">
    <source>
        <dbReference type="ARBA" id="ARBA00009437"/>
    </source>
</evidence>
<keyword evidence="4" id="KW-0804">Transcription</keyword>
<evidence type="ECO:0000313" key="7">
    <source>
        <dbReference type="Proteomes" id="UP001629392"/>
    </source>
</evidence>
<dbReference type="SUPFAM" id="SSF46785">
    <property type="entry name" value="Winged helix' DNA-binding domain"/>
    <property type="match status" value="1"/>
</dbReference>
<name>A0ABW9ENN1_9BURK</name>
<dbReference type="CDD" id="cd08422">
    <property type="entry name" value="PBP2_CrgA_like"/>
    <property type="match status" value="1"/>
</dbReference>
<organism evidence="6 7">
    <name type="scientific">Paraburkholderia strydomiana</name>
    <dbReference type="NCBI Taxonomy" id="1245417"/>
    <lineage>
        <taxon>Bacteria</taxon>
        <taxon>Pseudomonadati</taxon>
        <taxon>Pseudomonadota</taxon>
        <taxon>Betaproteobacteria</taxon>
        <taxon>Burkholderiales</taxon>
        <taxon>Burkholderiaceae</taxon>
        <taxon>Paraburkholderia</taxon>
    </lineage>
</organism>
<dbReference type="RefSeq" id="WP_408149386.1">
    <property type="nucleotide sequence ID" value="NZ_JAQQCL010000033.1"/>
</dbReference>
<feature type="domain" description="HTH lysR-type" evidence="5">
    <location>
        <begin position="1"/>
        <end position="59"/>
    </location>
</feature>
<sequence length="317" mass="34809">MDYFAAVRAFVCAAELQSFSKTAREMAVKTSTVSRYVSELEKDLGIALFNRSTRGLVLTEGGRLFREHAVVALQALDDARQVTSSLNRTPQGVLRVTMPSAFGRRHIVPHLPAFMTRYPAIGLDIVSTDETLNMIDAAIDVAIRIGVLPDSSLMARRIASHRRIVCGSPAYFERSGMPRVPEDLAAHDALRLSLQPDDKWSFIHTANNHAPSEHVVVELQGRLRADDSEAVLELAAAGCGLALLPTWLAATALREGRLQQALPEWEARTGRAEPAVWAVYPPKKIVSSKVRAFVDFYAEAIGEPPYWDDGLALALQP</sequence>
<dbReference type="Gene3D" id="3.40.190.290">
    <property type="match status" value="1"/>
</dbReference>
<keyword evidence="3" id="KW-0238">DNA-binding</keyword>
<dbReference type="InterPro" id="IPR036388">
    <property type="entry name" value="WH-like_DNA-bd_sf"/>
</dbReference>
<dbReference type="InterPro" id="IPR000847">
    <property type="entry name" value="LysR_HTH_N"/>
</dbReference>
<dbReference type="PANTHER" id="PTHR30537">
    <property type="entry name" value="HTH-TYPE TRANSCRIPTIONAL REGULATOR"/>
    <property type="match status" value="1"/>
</dbReference>
<dbReference type="Gene3D" id="1.10.10.10">
    <property type="entry name" value="Winged helix-like DNA-binding domain superfamily/Winged helix DNA-binding domain"/>
    <property type="match status" value="1"/>
</dbReference>
<dbReference type="PROSITE" id="PS50931">
    <property type="entry name" value="HTH_LYSR"/>
    <property type="match status" value="1"/>
</dbReference>
<evidence type="ECO:0000259" key="5">
    <source>
        <dbReference type="PROSITE" id="PS50931"/>
    </source>
</evidence>
<accession>A0ABW9ENN1</accession>
<evidence type="ECO:0000256" key="2">
    <source>
        <dbReference type="ARBA" id="ARBA00023015"/>
    </source>
</evidence>
<dbReference type="EMBL" id="JAQQCL010000033">
    <property type="protein sequence ID" value="MFM0720677.1"/>
    <property type="molecule type" value="Genomic_DNA"/>
</dbReference>
<evidence type="ECO:0000313" key="6">
    <source>
        <dbReference type="EMBL" id="MFM0720677.1"/>
    </source>
</evidence>
<dbReference type="Pfam" id="PF00126">
    <property type="entry name" value="HTH_1"/>
    <property type="match status" value="1"/>
</dbReference>
<dbReference type="Proteomes" id="UP001629392">
    <property type="component" value="Unassembled WGS sequence"/>
</dbReference>
<keyword evidence="7" id="KW-1185">Reference proteome</keyword>
<reference evidence="6 7" key="1">
    <citation type="journal article" date="2024" name="Chem. Sci.">
        <title>Discovery of megapolipeptins by genome mining of a Burkholderiales bacteria collection.</title>
        <authorList>
            <person name="Paulo B.S."/>
            <person name="Recchia M.J.J."/>
            <person name="Lee S."/>
            <person name="Fergusson C.H."/>
            <person name="Romanowski S.B."/>
            <person name="Hernandez A."/>
            <person name="Krull N."/>
            <person name="Liu D.Y."/>
            <person name="Cavanagh H."/>
            <person name="Bos A."/>
            <person name="Gray C.A."/>
            <person name="Murphy B.T."/>
            <person name="Linington R.G."/>
            <person name="Eustaquio A.S."/>
        </authorList>
    </citation>
    <scope>NUCLEOTIDE SEQUENCE [LARGE SCALE GENOMIC DNA]</scope>
    <source>
        <strain evidence="6 7">RL17-350-BIC-E</strain>
    </source>
</reference>
<dbReference type="SUPFAM" id="SSF53850">
    <property type="entry name" value="Periplasmic binding protein-like II"/>
    <property type="match status" value="1"/>
</dbReference>
<keyword evidence="2" id="KW-0805">Transcription regulation</keyword>
<comment type="similarity">
    <text evidence="1">Belongs to the LysR transcriptional regulatory family.</text>
</comment>
<dbReference type="InterPro" id="IPR058163">
    <property type="entry name" value="LysR-type_TF_proteobact-type"/>
</dbReference>
<comment type="caution">
    <text evidence="6">The sequence shown here is derived from an EMBL/GenBank/DDBJ whole genome shotgun (WGS) entry which is preliminary data.</text>
</comment>
<evidence type="ECO:0000256" key="3">
    <source>
        <dbReference type="ARBA" id="ARBA00023125"/>
    </source>
</evidence>
<protein>
    <submittedName>
        <fullName evidence="6">LysR family transcriptional regulator</fullName>
    </submittedName>
</protein>
<dbReference type="Pfam" id="PF03466">
    <property type="entry name" value="LysR_substrate"/>
    <property type="match status" value="1"/>
</dbReference>
<proteinExistence type="inferred from homology"/>
<dbReference type="PANTHER" id="PTHR30537:SF5">
    <property type="entry name" value="HTH-TYPE TRANSCRIPTIONAL ACTIVATOR TTDR-RELATED"/>
    <property type="match status" value="1"/>
</dbReference>
<dbReference type="InterPro" id="IPR036390">
    <property type="entry name" value="WH_DNA-bd_sf"/>
</dbReference>
<gene>
    <name evidence="6" type="ORF">PQQ73_30630</name>
</gene>
<evidence type="ECO:0000256" key="4">
    <source>
        <dbReference type="ARBA" id="ARBA00023163"/>
    </source>
</evidence>